<feature type="transmembrane region" description="Helical" evidence="1">
    <location>
        <begin position="144"/>
        <end position="162"/>
    </location>
</feature>
<protein>
    <recommendedName>
        <fullName evidence="4">Acid-resistance membrane protein</fullName>
    </recommendedName>
</protein>
<comment type="caution">
    <text evidence="2">The sequence shown here is derived from an EMBL/GenBank/DDBJ whole genome shotgun (WGS) entry which is preliminary data.</text>
</comment>
<feature type="transmembrane region" description="Helical" evidence="1">
    <location>
        <begin position="49"/>
        <end position="71"/>
    </location>
</feature>
<keyword evidence="1" id="KW-1133">Transmembrane helix</keyword>
<name>A0A1S2MZE8_9MICC</name>
<gene>
    <name evidence="2" type="ORF">BK826_09725</name>
</gene>
<dbReference type="Proteomes" id="UP000179540">
    <property type="component" value="Unassembled WGS sequence"/>
</dbReference>
<dbReference type="EMBL" id="MODZ01000014">
    <property type="protein sequence ID" value="OIJ34963.1"/>
    <property type="molecule type" value="Genomic_DNA"/>
</dbReference>
<feature type="transmembrane region" description="Helical" evidence="1">
    <location>
        <begin position="20"/>
        <end position="37"/>
    </location>
</feature>
<feature type="transmembrane region" description="Helical" evidence="1">
    <location>
        <begin position="87"/>
        <end position="106"/>
    </location>
</feature>
<keyword evidence="1" id="KW-0472">Membrane</keyword>
<proteinExistence type="predicted"/>
<sequence length="217" mass="22667">MPVTEASATLEELRALHRPVLARALLCLAFGLLTVFWQPSNYWSWGDPGLSAVTWAVGLFMIAHGAVLLWLHRSLAAPLAEGPERSAIQSFAVLYALGGAVALLFAGQLGQLVLIVGLVYGIAGLTELILGLRTSQTSAMGRDWTIAGLVAVLTAAGLFLFGEMGSKALFGIVGGAAMIVGVFHLIAALTFRHDARVLQRHGTRGDSANRAGGPGGP</sequence>
<evidence type="ECO:0000313" key="3">
    <source>
        <dbReference type="Proteomes" id="UP000179540"/>
    </source>
</evidence>
<keyword evidence="1" id="KW-0812">Transmembrane</keyword>
<organism evidence="2 3">
    <name type="scientific">Rothia kristinae</name>
    <dbReference type="NCBI Taxonomy" id="37923"/>
    <lineage>
        <taxon>Bacteria</taxon>
        <taxon>Bacillati</taxon>
        <taxon>Actinomycetota</taxon>
        <taxon>Actinomycetes</taxon>
        <taxon>Micrococcales</taxon>
        <taxon>Micrococcaceae</taxon>
        <taxon>Rothia</taxon>
    </lineage>
</organism>
<evidence type="ECO:0008006" key="4">
    <source>
        <dbReference type="Google" id="ProtNLM"/>
    </source>
</evidence>
<accession>A0A1S2MZE8</accession>
<evidence type="ECO:0000313" key="2">
    <source>
        <dbReference type="EMBL" id="OIJ34963.1"/>
    </source>
</evidence>
<evidence type="ECO:0000256" key="1">
    <source>
        <dbReference type="SAM" id="Phobius"/>
    </source>
</evidence>
<reference evidence="2 3" key="1">
    <citation type="submission" date="2016-10" db="EMBL/GenBank/DDBJ databases">
        <title>Draft genome sequence of strain LCT isolated from the Shenzhou X spacecraft of China.</title>
        <authorList>
            <person name="Huang B."/>
        </authorList>
    </citation>
    <scope>NUCLEOTIDE SEQUENCE [LARGE SCALE GENOMIC DNA]</scope>
    <source>
        <strain evidence="2 3">LCT-H5</strain>
    </source>
</reference>
<dbReference type="RefSeq" id="WP_075515448.1">
    <property type="nucleotide sequence ID" value="NZ_MODZ01000014.1"/>
</dbReference>
<dbReference type="AlphaFoldDB" id="A0A1S2MZE8"/>
<feature type="transmembrane region" description="Helical" evidence="1">
    <location>
        <begin position="168"/>
        <end position="191"/>
    </location>
</feature>
<feature type="transmembrane region" description="Helical" evidence="1">
    <location>
        <begin position="112"/>
        <end position="132"/>
    </location>
</feature>